<keyword evidence="3" id="KW-0560">Oxidoreductase</keyword>
<dbReference type="GO" id="GO:0016491">
    <property type="term" value="F:oxidoreductase activity"/>
    <property type="evidence" value="ECO:0007669"/>
    <property type="project" value="UniProtKB-KW"/>
</dbReference>
<dbReference type="SUPFAM" id="SSF51735">
    <property type="entry name" value="NAD(P)-binding Rossmann-fold domains"/>
    <property type="match status" value="1"/>
</dbReference>
<keyword evidence="4" id="KW-1185">Reference proteome</keyword>
<dbReference type="Proteomes" id="UP000178485">
    <property type="component" value="Chromosome i"/>
</dbReference>
<evidence type="ECO:0000256" key="1">
    <source>
        <dbReference type="SAM" id="MobiDB-lite"/>
    </source>
</evidence>
<dbReference type="PANTHER" id="PTHR43818">
    <property type="entry name" value="BCDNA.GH03377"/>
    <property type="match status" value="1"/>
</dbReference>
<dbReference type="GO" id="GO:0000166">
    <property type="term" value="F:nucleotide binding"/>
    <property type="evidence" value="ECO:0007669"/>
    <property type="project" value="InterPro"/>
</dbReference>
<accession>A0A1G4GAU3</accession>
<dbReference type="STRING" id="1642646.ING2E5A_2878"/>
<dbReference type="EMBL" id="LT608328">
    <property type="protein sequence ID" value="SCM59673.1"/>
    <property type="molecule type" value="Genomic_DNA"/>
</dbReference>
<evidence type="ECO:0000313" key="3">
    <source>
        <dbReference type="EMBL" id="SCM59673.1"/>
    </source>
</evidence>
<dbReference type="SUPFAM" id="SSF55347">
    <property type="entry name" value="Glyceraldehyde-3-phosphate dehydrogenase-like, C-terminal domain"/>
    <property type="match status" value="1"/>
</dbReference>
<dbReference type="KEGG" id="pmuc:ING2E5A_2878"/>
<sequence>MEDSNKKERENLESQPSQDKPEQKPAKDISRRNALKAFAGIPVAGIFGYELFKKINHDTGKRDRITRELGLDKMEFPIPDYGKKGSPDILRVGIIGFGRRAEQLSAALGFMHPEEVKRRKNNNSLQSWLEQEDLGVAITGICDVFDLHAEHGMTIANNSLRHGASKLPIKRYRTYQDMLADKDIDAVIISTPDHHHGFMAIDAVRAGKHVYLEKSVAHTEEELNLLYNTVKESNITFQLGHQITQSTVFKQAKEIIDKNVLGKITLIETTSNRNTAEGAWIRHLDADGNLKPGDEKSIDWEQWLGNTPYVPFSVDRFYNWTKWFAYGTGLIGQLFTHEFDAVNQLMRIGIPHSVSSSGGIYYWKDNREIPDSLHCVFEYPDKDLTLLYSGNLASSRSRGRVFMGHDASMELGNNIKITVDRNSTQYRKGISSGLIETSSPMLTFNPGAGQIDAVTSASEKYYADRGLTNTVINGRQIDVTHLHVREWLDCIRENKTTSANIEVAYEEGIACLMAHRSYLEKRQMFWDAENRKIV</sequence>
<organism evidence="3 4">
    <name type="scientific">Petrimonas mucosa</name>
    <dbReference type="NCBI Taxonomy" id="1642646"/>
    <lineage>
        <taxon>Bacteria</taxon>
        <taxon>Pseudomonadati</taxon>
        <taxon>Bacteroidota</taxon>
        <taxon>Bacteroidia</taxon>
        <taxon>Bacteroidales</taxon>
        <taxon>Dysgonomonadaceae</taxon>
        <taxon>Petrimonas</taxon>
    </lineage>
</organism>
<dbReference type="InterPro" id="IPR050463">
    <property type="entry name" value="Gfo/Idh/MocA_oxidrdct_glycsds"/>
</dbReference>
<proteinExistence type="predicted"/>
<gene>
    <name evidence="3" type="primary">yrbE5</name>
    <name evidence="3" type="ORF">ING2E5A_2878</name>
</gene>
<dbReference type="InterPro" id="IPR036291">
    <property type="entry name" value="NAD(P)-bd_dom_sf"/>
</dbReference>
<dbReference type="AlphaFoldDB" id="A0A1G4GAU3"/>
<feature type="compositionally biased region" description="Basic and acidic residues" evidence="1">
    <location>
        <begin position="1"/>
        <end position="12"/>
    </location>
</feature>
<dbReference type="InterPro" id="IPR000683">
    <property type="entry name" value="Gfo/Idh/MocA-like_OxRdtase_N"/>
</dbReference>
<feature type="domain" description="Gfo/Idh/MocA-like oxidoreductase N-terminal" evidence="2">
    <location>
        <begin position="91"/>
        <end position="241"/>
    </location>
</feature>
<reference evidence="3 4" key="1">
    <citation type="submission" date="2016-08" db="EMBL/GenBank/DDBJ databases">
        <authorList>
            <person name="Seilhamer J.J."/>
        </authorList>
    </citation>
    <scope>NUCLEOTIDE SEQUENCE [LARGE SCALE GENOMIC DNA]</scope>
    <source>
        <strain evidence="3">ING2-E5A</strain>
    </source>
</reference>
<dbReference type="PANTHER" id="PTHR43818:SF12">
    <property type="entry name" value="NADH-DEPENDENT DEHYDROGENASE-RELATED"/>
    <property type="match status" value="1"/>
</dbReference>
<dbReference type="Gene3D" id="3.40.50.720">
    <property type="entry name" value="NAD(P)-binding Rossmann-like Domain"/>
    <property type="match status" value="1"/>
</dbReference>
<feature type="compositionally biased region" description="Basic and acidic residues" evidence="1">
    <location>
        <begin position="19"/>
        <end position="29"/>
    </location>
</feature>
<dbReference type="Gene3D" id="3.30.360.10">
    <property type="entry name" value="Dihydrodipicolinate Reductase, domain 2"/>
    <property type="match status" value="1"/>
</dbReference>
<protein>
    <submittedName>
        <fullName evidence="3">Putative oxidoreductase YrbE</fullName>
        <ecNumber evidence="3">1.-.-.-</ecNumber>
    </submittedName>
</protein>
<evidence type="ECO:0000313" key="4">
    <source>
        <dbReference type="Proteomes" id="UP000178485"/>
    </source>
</evidence>
<name>A0A1G4GAU3_9BACT</name>
<feature type="region of interest" description="Disordered" evidence="1">
    <location>
        <begin position="1"/>
        <end position="29"/>
    </location>
</feature>
<dbReference type="EC" id="1.-.-.-" evidence="3"/>
<dbReference type="Pfam" id="PF01408">
    <property type="entry name" value="GFO_IDH_MocA"/>
    <property type="match status" value="1"/>
</dbReference>
<dbReference type="RefSeq" id="WP_071137918.1">
    <property type="nucleotide sequence ID" value="NZ_LT608328.1"/>
</dbReference>
<evidence type="ECO:0000259" key="2">
    <source>
        <dbReference type="Pfam" id="PF01408"/>
    </source>
</evidence>